<evidence type="ECO:0000313" key="1">
    <source>
        <dbReference type="EMBL" id="CAB4137859.1"/>
    </source>
</evidence>
<accession>A0A6J5MWV2</accession>
<dbReference type="Pfam" id="PF12322">
    <property type="entry name" value="T4_baseplate"/>
    <property type="match status" value="1"/>
</dbReference>
<dbReference type="EMBL" id="LR796338">
    <property type="protein sequence ID" value="CAB4137859.1"/>
    <property type="molecule type" value="Genomic_DNA"/>
</dbReference>
<evidence type="ECO:0000313" key="2">
    <source>
        <dbReference type="EMBL" id="CAB4148129.1"/>
    </source>
</evidence>
<evidence type="ECO:0008006" key="3">
    <source>
        <dbReference type="Google" id="ProtNLM"/>
    </source>
</evidence>
<organism evidence="2">
    <name type="scientific">uncultured Caudovirales phage</name>
    <dbReference type="NCBI Taxonomy" id="2100421"/>
    <lineage>
        <taxon>Viruses</taxon>
        <taxon>Duplodnaviria</taxon>
        <taxon>Heunggongvirae</taxon>
        <taxon>Uroviricota</taxon>
        <taxon>Caudoviricetes</taxon>
        <taxon>Peduoviridae</taxon>
        <taxon>Maltschvirus</taxon>
        <taxon>Maltschvirus maltsch</taxon>
    </lineage>
</organism>
<gene>
    <name evidence="1" type="ORF">UFOVP325_118</name>
    <name evidence="2" type="ORF">UFOVP430_113</name>
</gene>
<protein>
    <recommendedName>
        <fullName evidence="3">Baseplate hub assembly protein, bacteriophage T4-like</fullName>
    </recommendedName>
</protein>
<dbReference type="InterPro" id="IPR024364">
    <property type="entry name" value="Baseplate_phage_T4-like"/>
</dbReference>
<proteinExistence type="predicted"/>
<name>A0A6J5MWV2_9CAUD</name>
<dbReference type="EMBL" id="LR796481">
    <property type="protein sequence ID" value="CAB4148129.1"/>
    <property type="molecule type" value="Genomic_DNA"/>
</dbReference>
<reference evidence="2" key="1">
    <citation type="submission" date="2020-04" db="EMBL/GenBank/DDBJ databases">
        <authorList>
            <person name="Chiriac C."/>
            <person name="Salcher M."/>
            <person name="Ghai R."/>
            <person name="Kavagutti S V."/>
        </authorList>
    </citation>
    <scope>NUCLEOTIDE SEQUENCE</scope>
</reference>
<sequence>MAEQILRATDDANKANNLIAQALTEPQVIEAPKIVAPTDILVDLPGGTIIDGEVVKTAVVRELNGKDEEAIIRADNSARMFSIVVNRATVSLGDTKATDELLDRLLVGDRDALLLGIYRATFGDTAELSGYCEGCSEFKPVEINIVEDIKHKILPDARETDFFVQGKNKEFRVSLPTGITQKKILANPEATMAESLTTLLEQTVIQIDGKPVFGKSQIQALGLVDRRAIADEIADRNPGPQFDPVKVTCPDCESEVQVPISLGSLFRF</sequence>